<evidence type="ECO:0000256" key="7">
    <source>
        <dbReference type="ARBA" id="ARBA00032665"/>
    </source>
</evidence>
<dbReference type="SUPFAM" id="SSF52374">
    <property type="entry name" value="Nucleotidylyl transferase"/>
    <property type="match status" value="1"/>
</dbReference>
<dbReference type="GO" id="GO:0032543">
    <property type="term" value="P:mitochondrial translation"/>
    <property type="evidence" value="ECO:0007669"/>
    <property type="project" value="TreeGrafter"/>
</dbReference>
<dbReference type="SUPFAM" id="SSF47323">
    <property type="entry name" value="Anticodon-binding domain of a subclass of class I aminoacyl-tRNA synthetases"/>
    <property type="match status" value="1"/>
</dbReference>
<keyword evidence="4" id="KW-0067">ATP-binding</keyword>
<dbReference type="Gene3D" id="1.10.730.20">
    <property type="match status" value="1"/>
</dbReference>
<dbReference type="Pfam" id="PF00133">
    <property type="entry name" value="tRNA-synt_1"/>
    <property type="match status" value="1"/>
</dbReference>
<evidence type="ECO:0000259" key="9">
    <source>
        <dbReference type="Pfam" id="PF08264"/>
    </source>
</evidence>
<dbReference type="RefSeq" id="XP_017989569.1">
    <property type="nucleotide sequence ID" value="XM_018134159.1"/>
</dbReference>
<keyword evidence="5" id="KW-0648">Protein biosynthesis</keyword>
<sequence length="993" mass="112811">MWVVTRCYSKHAYQKTLLLPKTKFAKRSSLQKTFGELISQSSDEVYKRQYEELLKKLSAITDQDEKLSFIKNNVFVLHDGPPYANGDIHFGHSLNKILKDIINRYHLMQGKYVYYKLGWDCHGLPIELKALRELNGQVGDLSPTKVRSLASKHASQAVKKQKKQFWELGVLANWDDFYCTNEKQYELDQLRVLQKMFERGLIKRQRKPVYWGTETYTALAEGELEYKEDHKSTAVYVKFPLTKASCELLQTRLEKLSGVNKPIKCLAWTTTPWTLFSNRAICFNENMYYTAVEAENEILLIESSAIDRLTWGDSKTPTAVAELSGAELAGLQYTNPLVSDETRPLLHGNHVVSGTGTGMVHTCPGHGQDDYVVGIANNLEVYSPVDHEGRYIIEEMPQHLRTILVGEDGKPRKVLDAGTTTTVLSLLQEKDMLQSSYDHTHSYPYDWRSKKPIIVRSTPQWFACLEDVKKQALESLETVRFYPSRGRNRLSAFIKSRSEWCISRQRSWGVPIPVLHKKDNPDEVLINEETIEHIIKTIEAKGTDAWFAPSTEENMQYWLPENYKKDAHKYMRGKDTVDVWFDSGSSWNSIVRWYKEELGLEKLPEPLCNLYLEGSDQHRGWFQSSVLTKVCSTGTSKAPFGSVVTHGFTLDENGIKMSKSIGNVITPSDIFTGKPNIGPSLGIDGLRLLVAQSDFTSDVAVGPTVSTHVADALKNFRLTFRFLLGNLQNSQDFVLLPFDQLRPVDRYVLAKLKELSIETNKCYQNFNFAKVSTLVQYNMNNLLSAFYFDIAKDSLYSDSLTSIKRRQIQTTFFHILEVYRTILGPIIPIMIQEVFNHLPTGWLQNSIYSQKPIDYCPMTRSYSGVDFSNHESIVSEFQNKLLVLQSFKKAFGALSDVTKPGQVKTTLYCNQGEQFDPEELADLTQSGEFNIIQGEASLSANGILDVITLNDGNKISLLVEASAKSSCPRCWKHNSESEGQLCRRCYAVVNPGT</sequence>
<accession>A0A109V0B3</accession>
<name>A0A109V0B3_9SACH</name>
<dbReference type="InterPro" id="IPR050081">
    <property type="entry name" value="Ile-tRNA_ligase"/>
</dbReference>
<protein>
    <recommendedName>
        <fullName evidence="1">isoleucine--tRNA ligase</fullName>
        <ecNumber evidence="1">6.1.1.5</ecNumber>
    </recommendedName>
    <alternativeName>
        <fullName evidence="7">Isoleucyl-tRNA synthetase</fullName>
    </alternativeName>
</protein>
<dbReference type="InterPro" id="IPR033708">
    <property type="entry name" value="Anticodon_Ile_BEm"/>
</dbReference>
<gene>
    <name evidence="10" type="ORF">AW171_hschr84622</name>
</gene>
<evidence type="ECO:0000313" key="10">
    <source>
        <dbReference type="EMBL" id="AMD22573.1"/>
    </source>
</evidence>
<evidence type="ECO:0000256" key="6">
    <source>
        <dbReference type="ARBA" id="ARBA00023146"/>
    </source>
</evidence>
<evidence type="ECO:0000256" key="1">
    <source>
        <dbReference type="ARBA" id="ARBA00013165"/>
    </source>
</evidence>
<evidence type="ECO:0000256" key="3">
    <source>
        <dbReference type="ARBA" id="ARBA00022741"/>
    </source>
</evidence>
<dbReference type="Proteomes" id="UP000243052">
    <property type="component" value="Chromosome viii"/>
</dbReference>
<dbReference type="GO" id="GO:0005739">
    <property type="term" value="C:mitochondrion"/>
    <property type="evidence" value="ECO:0007669"/>
    <property type="project" value="TreeGrafter"/>
</dbReference>
<feature type="domain" description="Aminoacyl-tRNA synthetase class Ia" evidence="8">
    <location>
        <begin position="72"/>
        <end position="700"/>
    </location>
</feature>
<dbReference type="GO" id="GO:0005524">
    <property type="term" value="F:ATP binding"/>
    <property type="evidence" value="ECO:0007669"/>
    <property type="project" value="UniProtKB-KW"/>
</dbReference>
<dbReference type="EC" id="6.1.1.5" evidence="1"/>
<dbReference type="Pfam" id="PF08264">
    <property type="entry name" value="Anticodon_1"/>
    <property type="match status" value="1"/>
</dbReference>
<dbReference type="GO" id="GO:0006428">
    <property type="term" value="P:isoleucyl-tRNA aminoacylation"/>
    <property type="evidence" value="ECO:0007669"/>
    <property type="project" value="InterPro"/>
</dbReference>
<dbReference type="GO" id="GO:0002161">
    <property type="term" value="F:aminoacyl-tRNA deacylase activity"/>
    <property type="evidence" value="ECO:0007669"/>
    <property type="project" value="InterPro"/>
</dbReference>
<reference evidence="10 11" key="1">
    <citation type="submission" date="2016-01" db="EMBL/GenBank/DDBJ databases">
        <title>Genome sequence of the yeast Holleya sinecauda.</title>
        <authorList>
            <person name="Dietrich F.S."/>
        </authorList>
    </citation>
    <scope>NUCLEOTIDE SEQUENCE [LARGE SCALE GENOMIC DNA]</scope>
    <source>
        <strain evidence="10 11">ATCC 58844</strain>
    </source>
</reference>
<dbReference type="GO" id="GO:0004822">
    <property type="term" value="F:isoleucine-tRNA ligase activity"/>
    <property type="evidence" value="ECO:0007669"/>
    <property type="project" value="UniProtKB-EC"/>
</dbReference>
<dbReference type="Gene3D" id="1.10.10.830">
    <property type="entry name" value="Ile-tRNA synthetase CP2 domain-like"/>
    <property type="match status" value="1"/>
</dbReference>
<dbReference type="InterPro" id="IPR002300">
    <property type="entry name" value="aa-tRNA-synth_Ia"/>
</dbReference>
<keyword evidence="11" id="KW-1185">Reference proteome</keyword>
<evidence type="ECO:0000256" key="4">
    <source>
        <dbReference type="ARBA" id="ARBA00022840"/>
    </source>
</evidence>
<dbReference type="GeneID" id="28725932"/>
<organism evidence="10 11">
    <name type="scientific">Eremothecium sinecaudum</name>
    <dbReference type="NCBI Taxonomy" id="45286"/>
    <lineage>
        <taxon>Eukaryota</taxon>
        <taxon>Fungi</taxon>
        <taxon>Dikarya</taxon>
        <taxon>Ascomycota</taxon>
        <taxon>Saccharomycotina</taxon>
        <taxon>Saccharomycetes</taxon>
        <taxon>Saccharomycetales</taxon>
        <taxon>Saccharomycetaceae</taxon>
        <taxon>Eremothecium</taxon>
    </lineage>
</organism>
<dbReference type="NCBIfam" id="TIGR00392">
    <property type="entry name" value="ileS"/>
    <property type="match status" value="1"/>
</dbReference>
<dbReference type="PANTHER" id="PTHR42765:SF1">
    <property type="entry name" value="ISOLEUCINE--TRNA LIGASE, MITOCHONDRIAL"/>
    <property type="match status" value="1"/>
</dbReference>
<dbReference type="PRINTS" id="PR00984">
    <property type="entry name" value="TRNASYNTHILE"/>
</dbReference>
<dbReference type="OrthoDB" id="10264412at2759"/>
<keyword evidence="6" id="KW-0030">Aminoacyl-tRNA synthetase</keyword>
<keyword evidence="3" id="KW-0547">Nucleotide-binding</keyword>
<proteinExistence type="predicted"/>
<dbReference type="AlphaFoldDB" id="A0A109V0B3"/>
<feature type="domain" description="Methionyl/Valyl/Leucyl/Isoleucyl-tRNA synthetase anticodon-binding" evidence="9">
    <location>
        <begin position="745"/>
        <end position="843"/>
    </location>
</feature>
<dbReference type="InterPro" id="IPR014729">
    <property type="entry name" value="Rossmann-like_a/b/a_fold"/>
</dbReference>
<dbReference type="SUPFAM" id="SSF50677">
    <property type="entry name" value="ValRS/IleRS/LeuRS editing domain"/>
    <property type="match status" value="1"/>
</dbReference>
<dbReference type="STRING" id="45286.A0A109V0B3"/>
<dbReference type="EMBL" id="CP014248">
    <property type="protein sequence ID" value="AMD22573.1"/>
    <property type="molecule type" value="Genomic_DNA"/>
</dbReference>
<evidence type="ECO:0000259" key="8">
    <source>
        <dbReference type="Pfam" id="PF00133"/>
    </source>
</evidence>
<keyword evidence="2" id="KW-0436">Ligase</keyword>
<evidence type="ECO:0000256" key="5">
    <source>
        <dbReference type="ARBA" id="ARBA00022917"/>
    </source>
</evidence>
<dbReference type="InterPro" id="IPR009080">
    <property type="entry name" value="tRNAsynth_Ia_anticodon-bd"/>
</dbReference>
<dbReference type="InterPro" id="IPR013155">
    <property type="entry name" value="M/V/L/I-tRNA-synth_anticd-bd"/>
</dbReference>
<dbReference type="CDD" id="cd07960">
    <property type="entry name" value="Anticodon_Ia_Ile_BEm"/>
    <property type="match status" value="1"/>
</dbReference>
<dbReference type="Gene3D" id="3.40.50.620">
    <property type="entry name" value="HUPs"/>
    <property type="match status" value="2"/>
</dbReference>
<dbReference type="GO" id="GO:0000049">
    <property type="term" value="F:tRNA binding"/>
    <property type="evidence" value="ECO:0007669"/>
    <property type="project" value="InterPro"/>
</dbReference>
<dbReference type="PANTHER" id="PTHR42765">
    <property type="entry name" value="SOLEUCYL-TRNA SYNTHETASE"/>
    <property type="match status" value="1"/>
</dbReference>
<dbReference type="InterPro" id="IPR009008">
    <property type="entry name" value="Val/Leu/Ile-tRNA-synth_edit"/>
</dbReference>
<evidence type="ECO:0000256" key="2">
    <source>
        <dbReference type="ARBA" id="ARBA00022598"/>
    </source>
</evidence>
<dbReference type="InterPro" id="IPR002301">
    <property type="entry name" value="Ile-tRNA-ligase"/>
</dbReference>
<evidence type="ECO:0000313" key="11">
    <source>
        <dbReference type="Proteomes" id="UP000243052"/>
    </source>
</evidence>
<dbReference type="Gene3D" id="3.90.740.10">
    <property type="entry name" value="Valyl/Leucyl/Isoleucyl-tRNA synthetase, editing domain"/>
    <property type="match status" value="1"/>
</dbReference>